<dbReference type="AlphaFoldDB" id="A0A317MTA6"/>
<dbReference type="Pfam" id="PF01557">
    <property type="entry name" value="FAA_hydrolase"/>
    <property type="match status" value="1"/>
</dbReference>
<dbReference type="Gene3D" id="3.90.850.10">
    <property type="entry name" value="Fumarylacetoacetase-like, C-terminal domain"/>
    <property type="match status" value="1"/>
</dbReference>
<dbReference type="EMBL" id="QGTJ01000007">
    <property type="protein sequence ID" value="PWV60657.1"/>
    <property type="molecule type" value="Genomic_DNA"/>
</dbReference>
<dbReference type="InterPro" id="IPR036663">
    <property type="entry name" value="Fumarylacetoacetase_C_sf"/>
</dbReference>
<dbReference type="PANTHER" id="PTHR11820">
    <property type="entry name" value="ACYLPYRUVASE"/>
    <property type="match status" value="1"/>
</dbReference>
<comment type="caution">
    <text evidence="3">The sequence shown here is derived from an EMBL/GenBank/DDBJ whole genome shotgun (WGS) entry which is preliminary data.</text>
</comment>
<dbReference type="GO" id="GO:0046872">
    <property type="term" value="F:metal ion binding"/>
    <property type="evidence" value="ECO:0007669"/>
    <property type="project" value="UniProtKB-KW"/>
</dbReference>
<organism evidence="3 4">
    <name type="scientific">Plasticicumulans acidivorans</name>
    <dbReference type="NCBI Taxonomy" id="886464"/>
    <lineage>
        <taxon>Bacteria</taxon>
        <taxon>Pseudomonadati</taxon>
        <taxon>Pseudomonadota</taxon>
        <taxon>Gammaproteobacteria</taxon>
        <taxon>Candidatus Competibacteraceae</taxon>
        <taxon>Plasticicumulans</taxon>
    </lineage>
</organism>
<name>A0A317MTA6_9GAMM</name>
<dbReference type="InterPro" id="IPR011234">
    <property type="entry name" value="Fumarylacetoacetase-like_C"/>
</dbReference>
<sequence length="220" mass="23728">MEYRHSYVDGNTIDLPVGKVVCIGRNYLDHIHELGNAVPEAPLLFMKPSMAIVGLDAPLRLPERSGPVHHELELAVLIGRRLTATSAAGAREAIAGYGLALDLTLREVQNGLKQKGQPWEVAKAFDGSCPLSPFVRPEQLPNPQAADIELRVNGEVRQRGNTGQMMHPIADLIAAMSRHFTLLPGDVVLTGTPAGVAALAPGDRLELCLNGHWIFSTRVG</sequence>
<dbReference type="NCBIfam" id="NF007967">
    <property type="entry name" value="PRK10691.1"/>
    <property type="match status" value="1"/>
</dbReference>
<dbReference type="Proteomes" id="UP000246569">
    <property type="component" value="Unassembled WGS sequence"/>
</dbReference>
<protein>
    <submittedName>
        <fullName evidence="3">2-keto-4-pentenoate hydratase/2-oxohepta-3-ene-1,7-dioic acid hydratase in catechol pathway</fullName>
    </submittedName>
</protein>
<evidence type="ECO:0000259" key="2">
    <source>
        <dbReference type="Pfam" id="PF01557"/>
    </source>
</evidence>
<reference evidence="3 4" key="1">
    <citation type="submission" date="2018-05" db="EMBL/GenBank/DDBJ databases">
        <title>Genomic Encyclopedia of Type Strains, Phase IV (KMG-IV): sequencing the most valuable type-strain genomes for metagenomic binning, comparative biology and taxonomic classification.</title>
        <authorList>
            <person name="Goeker M."/>
        </authorList>
    </citation>
    <scope>NUCLEOTIDE SEQUENCE [LARGE SCALE GENOMIC DNA]</scope>
    <source>
        <strain evidence="3 4">DSM 23606</strain>
    </source>
</reference>
<dbReference type="SUPFAM" id="SSF56529">
    <property type="entry name" value="FAH"/>
    <property type="match status" value="1"/>
</dbReference>
<dbReference type="PANTHER" id="PTHR11820:SF7">
    <property type="entry name" value="ACYLPYRUVASE FAHD1, MITOCHONDRIAL"/>
    <property type="match status" value="1"/>
</dbReference>
<feature type="domain" description="Fumarylacetoacetase-like C-terminal" evidence="2">
    <location>
        <begin position="19"/>
        <end position="211"/>
    </location>
</feature>
<gene>
    <name evidence="3" type="ORF">C7443_107232</name>
</gene>
<keyword evidence="4" id="KW-1185">Reference proteome</keyword>
<dbReference type="RefSeq" id="WP_110019134.1">
    <property type="nucleotide sequence ID" value="NZ_QGTJ01000007.1"/>
</dbReference>
<evidence type="ECO:0000313" key="3">
    <source>
        <dbReference type="EMBL" id="PWV60657.1"/>
    </source>
</evidence>
<evidence type="ECO:0000313" key="4">
    <source>
        <dbReference type="Proteomes" id="UP000246569"/>
    </source>
</evidence>
<keyword evidence="1" id="KW-0479">Metal-binding</keyword>
<dbReference type="OrthoDB" id="9805307at2"/>
<accession>A0A317MTA6</accession>
<proteinExistence type="predicted"/>
<dbReference type="GO" id="GO:0018773">
    <property type="term" value="F:acetylpyruvate hydrolase activity"/>
    <property type="evidence" value="ECO:0007669"/>
    <property type="project" value="TreeGrafter"/>
</dbReference>
<evidence type="ECO:0000256" key="1">
    <source>
        <dbReference type="ARBA" id="ARBA00022723"/>
    </source>
</evidence>